<dbReference type="AlphaFoldDB" id="A0A510X8Q0"/>
<sequence>MVAIQGKQGRHAWMGALVGAGLMLVGVSGAQANDLNWQATPTYGSVSLSSGFMPDPHQVSLSAGGSTQVTSSLGSGCAGYVHGGAPDVDLYYDAGSLPLHIYVESQTDTTLVINAPDGRWYCNDDAIGLDPMVSFPKAQSGMYNIWVGVWGSSDLRSATLNFTEITPR</sequence>
<proteinExistence type="predicted"/>
<dbReference type="Proteomes" id="UP000321275">
    <property type="component" value="Unassembled WGS sequence"/>
</dbReference>
<gene>
    <name evidence="1" type="ORF">HPA02_21020</name>
</gene>
<accession>A0A510X8Q0</accession>
<name>A0A510X8Q0_9GAMM</name>
<protein>
    <submittedName>
        <fullName evidence="1">Peptidase S1</fullName>
    </submittedName>
</protein>
<evidence type="ECO:0000313" key="2">
    <source>
        <dbReference type="Proteomes" id="UP000321275"/>
    </source>
</evidence>
<dbReference type="RefSeq" id="WP_222593992.1">
    <property type="nucleotide sequence ID" value="NZ_BJUK01000022.1"/>
</dbReference>
<keyword evidence="2" id="KW-1185">Reference proteome</keyword>
<organism evidence="1 2">
    <name type="scientific">Bisbaumannia pacifica</name>
    <dbReference type="NCBI Taxonomy" id="77098"/>
    <lineage>
        <taxon>Bacteria</taxon>
        <taxon>Pseudomonadati</taxon>
        <taxon>Pseudomonadota</taxon>
        <taxon>Gammaproteobacteria</taxon>
        <taxon>Oceanospirillales</taxon>
        <taxon>Halomonadaceae</taxon>
        <taxon>Bisbaumannia</taxon>
    </lineage>
</organism>
<comment type="caution">
    <text evidence="1">The sequence shown here is derived from an EMBL/GenBank/DDBJ whole genome shotgun (WGS) entry which is preliminary data.</text>
</comment>
<dbReference type="EMBL" id="BJUK01000022">
    <property type="protein sequence ID" value="GEK47819.1"/>
    <property type="molecule type" value="Genomic_DNA"/>
</dbReference>
<reference evidence="1 2" key="1">
    <citation type="submission" date="2019-07" db="EMBL/GenBank/DDBJ databases">
        <title>Whole genome shotgun sequence of Halomonas pacifica NBRC 102220.</title>
        <authorList>
            <person name="Hosoyama A."/>
            <person name="Uohara A."/>
            <person name="Ohji S."/>
            <person name="Ichikawa N."/>
        </authorList>
    </citation>
    <scope>NUCLEOTIDE SEQUENCE [LARGE SCALE GENOMIC DNA]</scope>
    <source>
        <strain evidence="1 2">NBRC 102220</strain>
    </source>
</reference>
<evidence type="ECO:0000313" key="1">
    <source>
        <dbReference type="EMBL" id="GEK47819.1"/>
    </source>
</evidence>